<evidence type="ECO:0000256" key="3">
    <source>
        <dbReference type="SAM" id="MobiDB-lite"/>
    </source>
</evidence>
<protein>
    <recommendedName>
        <fullName evidence="2">GATOR complex protein NPRL3</fullName>
    </recommendedName>
    <alternativeName>
        <fullName evidence="2">Nitrogen permease regulator 3-like protein</fullName>
    </alternativeName>
</protein>
<feature type="region of interest" description="Disordered" evidence="3">
    <location>
        <begin position="573"/>
        <end position="603"/>
    </location>
</feature>
<dbReference type="InterPro" id="IPR005365">
    <property type="entry name" value="Npr3"/>
</dbReference>
<keyword evidence="2" id="KW-0732">Signal</keyword>
<reference evidence="5" key="1">
    <citation type="submission" date="2018-10" db="EMBL/GenBank/DDBJ databases">
        <title>Transcriptome assembly of Aceria tosichella (Wheat curl mite) Type 2.</title>
        <authorList>
            <person name="Scully E.D."/>
            <person name="Geib S.M."/>
            <person name="Palmer N.A."/>
            <person name="Gupta A.K."/>
            <person name="Sarath G."/>
            <person name="Tatineni S."/>
        </authorList>
    </citation>
    <scope>NUCLEOTIDE SEQUENCE</scope>
    <source>
        <strain evidence="5">LincolnNE</strain>
    </source>
</reference>
<proteinExistence type="inferred from homology"/>
<comment type="function">
    <text evidence="2">As a component of the GATOR1 complex functions as an inhibitor of the amino acid-sensing branch of the TORC1 pathway.</text>
</comment>
<dbReference type="GO" id="GO:0038202">
    <property type="term" value="P:TORC1 signaling"/>
    <property type="evidence" value="ECO:0007669"/>
    <property type="project" value="TreeGrafter"/>
</dbReference>
<comment type="similarity">
    <text evidence="1 2">Belongs to the NPR3 family.</text>
</comment>
<sequence>MLSKDKILRETSPLSIFFVKSGSGGNRLLFRYPYDSSFQYDPELALNGDQLSENELLRYQSVINESDEALCNMFSVNPSLCGQKFEIKISSVRHVGHPMSLLATSTNSMSDNNYDSEIDRHHTRVPAHRANLDLASYDCFAAPNRKPKNVSQGDITSFNIVCALRASANYDIVDCYHDLSKRLAIGLSFEERRDSYLSKEIKIILAALEENDMAKLKAENEQQDHQSNMVDQSGGLDMAGNLIQPNGGSQGATNPGQIFGLILERSNLARDLKRVFISLSTTGIIDLKINNFVRVSFCQPQKVHRLKLLTHKSMPAIGNRDIKHCLLALRPYHGLLLLQEQQELLNSLPIDASPAFIQLIQVTKPDKNFMELSVDANLTLMQIFHIVSQLIYWAKATVIYPICDSNIYAIHPLASTGLSSKLVSDFKTRFPNNKPLHHYLADFSEGISLSQLNGPLLSLDEKLNLLSIVTWLLQRRILTQMHKYIFLVVDKEKAYDSMGNKPSMRHQSGPDENLSPGGIEINMSSLNNQPYRLNNGFRLTSNPSNSYEMSPKLVKNSLTESIDSSIRRFRADSLPESQDDSNFGLNSSLSSTPNSNLEYPSPSNGDLGARLSFSNSFPLDSSMGIVATESIMSALQRAGLTQAGAKHVLSIPSSKSVDDLKLLIRLMPYFNGKHHVEDIMFLENLERSQVLILCDKFRDVLFTCHYEDVAVSQLCPFTSGR</sequence>
<dbReference type="GO" id="GO:1990130">
    <property type="term" value="C:GATOR1 complex"/>
    <property type="evidence" value="ECO:0007669"/>
    <property type="project" value="UniProtKB-UniRule"/>
</dbReference>
<name>A0A6G1S6Y7_9ACAR</name>
<dbReference type="GO" id="GO:0034198">
    <property type="term" value="P:cellular response to amino acid starvation"/>
    <property type="evidence" value="ECO:0007669"/>
    <property type="project" value="UniProtKB-UniRule"/>
</dbReference>
<dbReference type="GO" id="GO:0010508">
    <property type="term" value="P:positive regulation of autophagy"/>
    <property type="evidence" value="ECO:0007669"/>
    <property type="project" value="TreeGrafter"/>
</dbReference>
<dbReference type="GO" id="GO:0005764">
    <property type="term" value="C:lysosome"/>
    <property type="evidence" value="ECO:0007669"/>
    <property type="project" value="UniProtKB-SubCell"/>
</dbReference>
<dbReference type="AlphaFoldDB" id="A0A6G1S6Y7"/>
<gene>
    <name evidence="5" type="primary">Nprl3</name>
    <name evidence="5" type="ORF">g.6520</name>
</gene>
<dbReference type="InterPro" id="IPR056603">
    <property type="entry name" value="HTH_NPRL3"/>
</dbReference>
<dbReference type="Pfam" id="PF03666">
    <property type="entry name" value="NPR3"/>
    <property type="match status" value="1"/>
</dbReference>
<dbReference type="PANTHER" id="PTHR13153:SF5">
    <property type="entry name" value="GATOR COMPLEX PROTEIN NPRL3"/>
    <property type="match status" value="1"/>
</dbReference>
<dbReference type="GO" id="GO:1904262">
    <property type="term" value="P:negative regulation of TORC1 signaling"/>
    <property type="evidence" value="ECO:0007669"/>
    <property type="project" value="TreeGrafter"/>
</dbReference>
<evidence type="ECO:0000256" key="1">
    <source>
        <dbReference type="ARBA" id="ARBA00010546"/>
    </source>
</evidence>
<dbReference type="PANTHER" id="PTHR13153">
    <property type="entry name" value="CGTHBA PROTEIN -14 GENE PROTEIN"/>
    <property type="match status" value="1"/>
</dbReference>
<dbReference type="Pfam" id="PF24064">
    <property type="entry name" value="HTH_NPRL3"/>
    <property type="match status" value="1"/>
</dbReference>
<organism evidence="5">
    <name type="scientific">Aceria tosichella</name>
    <name type="common">wheat curl mite</name>
    <dbReference type="NCBI Taxonomy" id="561515"/>
    <lineage>
        <taxon>Eukaryota</taxon>
        <taxon>Metazoa</taxon>
        <taxon>Ecdysozoa</taxon>
        <taxon>Arthropoda</taxon>
        <taxon>Chelicerata</taxon>
        <taxon>Arachnida</taxon>
        <taxon>Acari</taxon>
        <taxon>Acariformes</taxon>
        <taxon>Trombidiformes</taxon>
        <taxon>Prostigmata</taxon>
        <taxon>Eupodina</taxon>
        <taxon>Eriophyoidea</taxon>
        <taxon>Eriophyidae</taxon>
        <taxon>Eriophyinae</taxon>
        <taxon>Aceriini</taxon>
        <taxon>Aceria</taxon>
    </lineage>
</organism>
<keyword evidence="2" id="KW-0458">Lysosome</keyword>
<dbReference type="EMBL" id="GGYP01001503">
    <property type="protein sequence ID" value="MDE46274.1"/>
    <property type="molecule type" value="Transcribed_RNA"/>
</dbReference>
<comment type="subcellular location">
    <subcellularLocation>
        <location evidence="2">Lysosome</location>
    </subcellularLocation>
</comment>
<feature type="domain" description="GATOR1 complex protein NPRL3 C-terminal HTH" evidence="4">
    <location>
        <begin position="649"/>
        <end position="701"/>
    </location>
</feature>
<accession>A0A6G1S6Y7</accession>
<evidence type="ECO:0000313" key="5">
    <source>
        <dbReference type="EMBL" id="MDE46274.1"/>
    </source>
</evidence>
<feature type="compositionally biased region" description="Low complexity" evidence="3">
    <location>
        <begin position="585"/>
        <end position="597"/>
    </location>
</feature>
<evidence type="ECO:0000259" key="4">
    <source>
        <dbReference type="Pfam" id="PF24064"/>
    </source>
</evidence>
<feature type="region of interest" description="Disordered" evidence="3">
    <location>
        <begin position="497"/>
        <end position="521"/>
    </location>
</feature>
<evidence type="ECO:0000256" key="2">
    <source>
        <dbReference type="RuleBase" id="RU368069"/>
    </source>
</evidence>